<feature type="region of interest" description="Disordered" evidence="1">
    <location>
        <begin position="54"/>
        <end position="135"/>
    </location>
</feature>
<protein>
    <submittedName>
        <fullName evidence="2">Uncharacterized protein</fullName>
    </submittedName>
</protein>
<dbReference type="AlphaFoldDB" id="A0AAV4PR34"/>
<gene>
    <name evidence="2" type="primary">AVEN_53466_1</name>
    <name evidence="2" type="ORF">CDAR_580161</name>
</gene>
<evidence type="ECO:0000256" key="1">
    <source>
        <dbReference type="SAM" id="MobiDB-lite"/>
    </source>
</evidence>
<evidence type="ECO:0000313" key="2">
    <source>
        <dbReference type="EMBL" id="GIX98616.1"/>
    </source>
</evidence>
<proteinExistence type="predicted"/>
<feature type="compositionally biased region" description="Polar residues" evidence="1">
    <location>
        <begin position="111"/>
        <end position="122"/>
    </location>
</feature>
<accession>A0AAV4PR34</accession>
<reference evidence="2 3" key="1">
    <citation type="submission" date="2021-06" db="EMBL/GenBank/DDBJ databases">
        <title>Caerostris darwini draft genome.</title>
        <authorList>
            <person name="Kono N."/>
            <person name="Arakawa K."/>
        </authorList>
    </citation>
    <scope>NUCLEOTIDE SEQUENCE [LARGE SCALE GENOMIC DNA]</scope>
</reference>
<dbReference type="EMBL" id="BPLQ01003196">
    <property type="protein sequence ID" value="GIX98616.1"/>
    <property type="molecule type" value="Genomic_DNA"/>
</dbReference>
<dbReference type="Proteomes" id="UP001054837">
    <property type="component" value="Unassembled WGS sequence"/>
</dbReference>
<name>A0AAV4PR34_9ARAC</name>
<comment type="caution">
    <text evidence="2">The sequence shown here is derived from an EMBL/GenBank/DDBJ whole genome shotgun (WGS) entry which is preliminary data.</text>
</comment>
<organism evidence="2 3">
    <name type="scientific">Caerostris darwini</name>
    <dbReference type="NCBI Taxonomy" id="1538125"/>
    <lineage>
        <taxon>Eukaryota</taxon>
        <taxon>Metazoa</taxon>
        <taxon>Ecdysozoa</taxon>
        <taxon>Arthropoda</taxon>
        <taxon>Chelicerata</taxon>
        <taxon>Arachnida</taxon>
        <taxon>Araneae</taxon>
        <taxon>Araneomorphae</taxon>
        <taxon>Entelegynae</taxon>
        <taxon>Araneoidea</taxon>
        <taxon>Araneidae</taxon>
        <taxon>Caerostris</taxon>
    </lineage>
</organism>
<evidence type="ECO:0000313" key="3">
    <source>
        <dbReference type="Proteomes" id="UP001054837"/>
    </source>
</evidence>
<sequence length="156" mass="16670">MLEDYVSHLLSKNSNMSSAVGIFPPASRGWGNHLHRHLPSPPEESMGEAKAYNLKLGSPTGGALAGQASPPALSPNLPNIVKMEPRLPSPCSGDSYSPTKKTKMEDGTWIPSPSQMSIDSSVSPPPLNGHSPTSSSYDAYCSSKGKLYSSFFFFHC</sequence>
<keyword evidence="3" id="KW-1185">Reference proteome</keyword>